<evidence type="ECO:0000313" key="1">
    <source>
        <dbReference type="EMBL" id="MDQ0442655.1"/>
    </source>
</evidence>
<reference evidence="1 2" key="1">
    <citation type="submission" date="2023-07" db="EMBL/GenBank/DDBJ databases">
        <title>Genomic Encyclopedia of Type Strains, Phase IV (KMG-IV): sequencing the most valuable type-strain genomes for metagenomic binning, comparative biology and taxonomic classification.</title>
        <authorList>
            <person name="Goeker M."/>
        </authorList>
    </citation>
    <scope>NUCLEOTIDE SEQUENCE [LARGE SCALE GENOMIC DNA]</scope>
    <source>
        <strain evidence="1 2">DSM 19562</strain>
    </source>
</reference>
<accession>A0ABU0HK09</accession>
<dbReference type="RefSeq" id="WP_238247998.1">
    <property type="nucleotide sequence ID" value="NZ_BPQX01000014.1"/>
</dbReference>
<proteinExistence type="predicted"/>
<gene>
    <name evidence="1" type="ORF">QO016_002152</name>
</gene>
<dbReference type="Proteomes" id="UP001236369">
    <property type="component" value="Unassembled WGS sequence"/>
</dbReference>
<evidence type="ECO:0000313" key="2">
    <source>
        <dbReference type="Proteomes" id="UP001236369"/>
    </source>
</evidence>
<name>A0ABU0HK09_9HYPH</name>
<dbReference type="GO" id="GO:0008168">
    <property type="term" value="F:methyltransferase activity"/>
    <property type="evidence" value="ECO:0007669"/>
    <property type="project" value="UniProtKB-KW"/>
</dbReference>
<dbReference type="EMBL" id="JAUSVV010000004">
    <property type="protein sequence ID" value="MDQ0442655.1"/>
    <property type="molecule type" value="Genomic_DNA"/>
</dbReference>
<keyword evidence="1" id="KW-0808">Transferase</keyword>
<keyword evidence="2" id="KW-1185">Reference proteome</keyword>
<dbReference type="SUPFAM" id="SSF53335">
    <property type="entry name" value="S-adenosyl-L-methionine-dependent methyltransferases"/>
    <property type="match status" value="1"/>
</dbReference>
<dbReference type="Gene3D" id="3.40.50.150">
    <property type="entry name" value="Vaccinia Virus protein VP39"/>
    <property type="match status" value="1"/>
</dbReference>
<comment type="caution">
    <text evidence="1">The sequence shown here is derived from an EMBL/GenBank/DDBJ whole genome shotgun (WGS) entry which is preliminary data.</text>
</comment>
<dbReference type="InterPro" id="IPR029063">
    <property type="entry name" value="SAM-dependent_MTases_sf"/>
</dbReference>
<organism evidence="1 2">
    <name type="scientific">Methylobacterium persicinum</name>
    <dbReference type="NCBI Taxonomy" id="374426"/>
    <lineage>
        <taxon>Bacteria</taxon>
        <taxon>Pseudomonadati</taxon>
        <taxon>Pseudomonadota</taxon>
        <taxon>Alphaproteobacteria</taxon>
        <taxon>Hyphomicrobiales</taxon>
        <taxon>Methylobacteriaceae</taxon>
        <taxon>Methylobacterium</taxon>
    </lineage>
</organism>
<dbReference type="Pfam" id="PF13489">
    <property type="entry name" value="Methyltransf_23"/>
    <property type="match status" value="1"/>
</dbReference>
<protein>
    <submittedName>
        <fullName evidence="1">SAM-dependent methyltransferase</fullName>
    </submittedName>
</protein>
<dbReference type="GO" id="GO:0032259">
    <property type="term" value="P:methylation"/>
    <property type="evidence" value="ECO:0007669"/>
    <property type="project" value="UniProtKB-KW"/>
</dbReference>
<sequence length="249" mass="28648">MYDFSWHERHGEKTQASAHAVLSIVTEIYTPKSVIDIGCGSGIWLREAKRLGFSETKGVDGPWTDLDHLCIPPNEVTICDLEHRLNLNRQFDAALCLEVAEHVSQASANLIVENLTSLSDVVIFGAAIPYQGGFRHINERWQSWWAEKFANHGYQYFDVLRPQIWHNPDVHFWYKQNTLVYVRHDRADLIKIYKDYIANRSLGSYPLDLVHPERYEALASYKQIAFKPLLRELPAAVAKRATGMLLGRR</sequence>
<keyword evidence="1" id="KW-0489">Methyltransferase</keyword>